<dbReference type="AlphaFoldDB" id="A0A0H5S8D9"/>
<gene>
    <name evidence="1" type="ORF">BN2156_04434</name>
</gene>
<dbReference type="STRING" id="146018.BN2156_04434"/>
<evidence type="ECO:0000313" key="2">
    <source>
        <dbReference type="Proteomes" id="UP000199147"/>
    </source>
</evidence>
<proteinExistence type="predicted"/>
<evidence type="ECO:0008006" key="3">
    <source>
        <dbReference type="Google" id="ProtNLM"/>
    </source>
</evidence>
<sequence>MARISCAWALFTSRYGGSVQHSVRSATLVVAVSAASLLTACDAGGDIMAPLALPTSQVNGAQPQAVSAQPVPRRNGELAITSQQHTYLDELKAAGITPSSELLALSIGSYVCQGRAAKQNDQAVRDFVLPLVRSDVRAARSGQESPTPEEIDTAATDYIRTATEHLC</sequence>
<reference evidence="2" key="1">
    <citation type="submission" date="2015-07" db="EMBL/GenBank/DDBJ databases">
        <authorList>
            <person name="Urmite Genomes"/>
        </authorList>
    </citation>
    <scope>NUCLEOTIDE SEQUENCE [LARGE SCALE GENOMIC DNA]</scope>
    <source>
        <strain evidence="2">type strain: ATCC 49404</strain>
    </source>
</reference>
<keyword evidence="2" id="KW-1185">Reference proteome</keyword>
<organism evidence="1 2">
    <name type="scientific">Mycolicibacterium neworleansense</name>
    <dbReference type="NCBI Taxonomy" id="146018"/>
    <lineage>
        <taxon>Bacteria</taxon>
        <taxon>Bacillati</taxon>
        <taxon>Actinomycetota</taxon>
        <taxon>Actinomycetes</taxon>
        <taxon>Mycobacteriales</taxon>
        <taxon>Mycobacteriaceae</taxon>
        <taxon>Mycolicibacterium</taxon>
    </lineage>
</organism>
<dbReference type="Proteomes" id="UP000199147">
    <property type="component" value="Unassembled WGS sequence"/>
</dbReference>
<protein>
    <recommendedName>
        <fullName evidence="3">DUF732 domain-containing protein</fullName>
    </recommendedName>
</protein>
<dbReference type="EMBL" id="CWKH01000002">
    <property type="protein sequence ID" value="CRZ17549.1"/>
    <property type="molecule type" value="Genomic_DNA"/>
</dbReference>
<name>A0A0H5S8D9_9MYCO</name>
<evidence type="ECO:0000313" key="1">
    <source>
        <dbReference type="EMBL" id="CRZ17549.1"/>
    </source>
</evidence>
<accession>A0A0H5S8D9</accession>